<proteinExistence type="predicted"/>
<dbReference type="Proteomes" id="UP000823388">
    <property type="component" value="Chromosome 1N"/>
</dbReference>
<reference evidence="1" key="1">
    <citation type="submission" date="2020-05" db="EMBL/GenBank/DDBJ databases">
        <title>WGS assembly of Panicum virgatum.</title>
        <authorList>
            <person name="Lovell J.T."/>
            <person name="Jenkins J."/>
            <person name="Shu S."/>
            <person name="Juenger T.E."/>
            <person name="Schmutz J."/>
        </authorList>
    </citation>
    <scope>NUCLEOTIDE SEQUENCE</scope>
    <source>
        <strain evidence="1">AP13</strain>
    </source>
</reference>
<evidence type="ECO:0000313" key="2">
    <source>
        <dbReference type="Proteomes" id="UP000823388"/>
    </source>
</evidence>
<organism evidence="1 2">
    <name type="scientific">Panicum virgatum</name>
    <name type="common">Blackwell switchgrass</name>
    <dbReference type="NCBI Taxonomy" id="38727"/>
    <lineage>
        <taxon>Eukaryota</taxon>
        <taxon>Viridiplantae</taxon>
        <taxon>Streptophyta</taxon>
        <taxon>Embryophyta</taxon>
        <taxon>Tracheophyta</taxon>
        <taxon>Spermatophyta</taxon>
        <taxon>Magnoliopsida</taxon>
        <taxon>Liliopsida</taxon>
        <taxon>Poales</taxon>
        <taxon>Poaceae</taxon>
        <taxon>PACMAD clade</taxon>
        <taxon>Panicoideae</taxon>
        <taxon>Panicodae</taxon>
        <taxon>Paniceae</taxon>
        <taxon>Panicinae</taxon>
        <taxon>Panicum</taxon>
        <taxon>Panicum sect. Hiantes</taxon>
    </lineage>
</organism>
<keyword evidence="2" id="KW-1185">Reference proteome</keyword>
<dbReference type="AlphaFoldDB" id="A0A8T0WL29"/>
<accession>A0A8T0WL29</accession>
<sequence>MVDILLPLYSTVPMVLVVEGTKVDLAMGAERNGMEAMFGQLQGTRQHALNWSKGKDGHLLSGPRLELVWSRTSKIGQPRQEWKHGNLLWNPLKGFGGSAGTTEWLDQIKDSTLAAVVPTFRTPPRLVFGLHDGAEHSVGLQPQPLQNDKSGALKGEATPEAVVPTTFRTPPCLHDGKERPAGFVPQRLLDKWKLGDRLLSHELRGGWRRIRLLLVV</sequence>
<comment type="caution">
    <text evidence="1">The sequence shown here is derived from an EMBL/GenBank/DDBJ whole genome shotgun (WGS) entry which is preliminary data.</text>
</comment>
<dbReference type="EMBL" id="CM029038">
    <property type="protein sequence ID" value="KAG2647848.1"/>
    <property type="molecule type" value="Genomic_DNA"/>
</dbReference>
<gene>
    <name evidence="1" type="ORF">PVAP13_1NG006400</name>
</gene>
<evidence type="ECO:0000313" key="1">
    <source>
        <dbReference type="EMBL" id="KAG2647848.1"/>
    </source>
</evidence>
<protein>
    <submittedName>
        <fullName evidence="1">Uncharacterized protein</fullName>
    </submittedName>
</protein>
<name>A0A8T0WL29_PANVG</name>